<evidence type="ECO:0000256" key="4">
    <source>
        <dbReference type="ARBA" id="ARBA00022723"/>
    </source>
</evidence>
<evidence type="ECO:0000259" key="13">
    <source>
        <dbReference type="SMART" id="SM00892"/>
    </source>
</evidence>
<evidence type="ECO:0000256" key="8">
    <source>
        <dbReference type="PIRSR" id="PIRSR640255-1"/>
    </source>
</evidence>
<dbReference type="PANTHER" id="PTHR13966:SF5">
    <property type="entry name" value="ENDONUCLEASE G, MITOCHONDRIAL"/>
    <property type="match status" value="1"/>
</dbReference>
<keyword evidence="3 10" id="KW-0540">Nuclease</keyword>
<evidence type="ECO:0000259" key="12">
    <source>
        <dbReference type="SMART" id="SM00477"/>
    </source>
</evidence>
<dbReference type="SMART" id="SM00477">
    <property type="entry name" value="NUC"/>
    <property type="match status" value="1"/>
</dbReference>
<dbReference type="InterPro" id="IPR044925">
    <property type="entry name" value="His-Me_finger_sf"/>
</dbReference>
<evidence type="ECO:0000313" key="15">
    <source>
        <dbReference type="Proteomes" id="UP000550787"/>
    </source>
</evidence>
<sequence>MLLAVAIALTPLVVHASPSCPQFGAQGQLPAVIHQQFPGRTTLLCNDTYAVLDADATRGPLWSAEHLTRDDVQAAERLKRHGRFHEDLRLPIEARSELEDYRRSGFDRGHMTPSGDAPTEATQAETFALSNVVPQTNALNSGAWSHIEQTARTLALQDGDVYVVTGPAYHSSVIATIGPDHVKVPTSTWKAVYDPKRRGAVVYVCRNEMRSPHCSEVTVETLVRVTGIDPFPALSSDVKARLSNAKSAD</sequence>
<keyword evidence="6 10" id="KW-0378">Hydrolase</keyword>
<dbReference type="Gene3D" id="3.40.570.10">
    <property type="entry name" value="Extracellular Endonuclease, subunit A"/>
    <property type="match status" value="1"/>
</dbReference>
<keyword evidence="7" id="KW-0460">Magnesium</keyword>
<name>A0A7W4I587_GLUDI</name>
<dbReference type="PANTHER" id="PTHR13966">
    <property type="entry name" value="ENDONUCLEASE RELATED"/>
    <property type="match status" value="1"/>
</dbReference>
<dbReference type="Pfam" id="PF01223">
    <property type="entry name" value="Endonuclease_NS"/>
    <property type="match status" value="1"/>
</dbReference>
<protein>
    <recommendedName>
        <fullName evidence="10">Endonuclease</fullName>
        <ecNumber evidence="10">3.1.30.-</ecNumber>
    </recommendedName>
</protein>
<dbReference type="PROSITE" id="PS01070">
    <property type="entry name" value="NUCLEASE_NON_SPEC"/>
    <property type="match status" value="1"/>
</dbReference>
<evidence type="ECO:0000256" key="3">
    <source>
        <dbReference type="ARBA" id="ARBA00022722"/>
    </source>
</evidence>
<keyword evidence="4 9" id="KW-0479">Metal-binding</keyword>
<dbReference type="RefSeq" id="WP_183115216.1">
    <property type="nucleotide sequence ID" value="NZ_JABEQG010000001.1"/>
</dbReference>
<dbReference type="Proteomes" id="UP000550787">
    <property type="component" value="Unassembled WGS sequence"/>
</dbReference>
<evidence type="ECO:0000256" key="7">
    <source>
        <dbReference type="ARBA" id="ARBA00022842"/>
    </source>
</evidence>
<dbReference type="SUPFAM" id="SSF54060">
    <property type="entry name" value="His-Me finger endonucleases"/>
    <property type="match status" value="1"/>
</dbReference>
<feature type="domain" description="ENPP1-3/EXOG-like endonuclease/phosphodiesterase" evidence="12">
    <location>
        <begin position="46"/>
        <end position="237"/>
    </location>
</feature>
<organism evidence="14 15">
    <name type="scientific">Gluconacetobacter diazotrophicus</name>
    <name type="common">Acetobacter diazotrophicus</name>
    <dbReference type="NCBI Taxonomy" id="33996"/>
    <lineage>
        <taxon>Bacteria</taxon>
        <taxon>Pseudomonadati</taxon>
        <taxon>Pseudomonadota</taxon>
        <taxon>Alphaproteobacteria</taxon>
        <taxon>Acetobacterales</taxon>
        <taxon>Acetobacteraceae</taxon>
        <taxon>Gluconacetobacter</taxon>
    </lineage>
</organism>
<evidence type="ECO:0000256" key="1">
    <source>
        <dbReference type="ARBA" id="ARBA00001946"/>
    </source>
</evidence>
<evidence type="ECO:0000256" key="6">
    <source>
        <dbReference type="ARBA" id="ARBA00022801"/>
    </source>
</evidence>
<gene>
    <name evidence="14" type="ORF">HLH33_00450</name>
</gene>
<dbReference type="InterPro" id="IPR020821">
    <property type="entry name" value="ENPP1-3/EXOG-like_nuc-like"/>
</dbReference>
<evidence type="ECO:0000313" key="14">
    <source>
        <dbReference type="EMBL" id="MBB2154790.1"/>
    </source>
</evidence>
<dbReference type="InterPro" id="IPR001604">
    <property type="entry name" value="Endo_G_ENPP1-like_dom"/>
</dbReference>
<dbReference type="GO" id="GO:0046872">
    <property type="term" value="F:metal ion binding"/>
    <property type="evidence" value="ECO:0007669"/>
    <property type="project" value="UniProtKB-KW"/>
</dbReference>
<dbReference type="EC" id="3.1.30.-" evidence="10"/>
<evidence type="ECO:0000256" key="5">
    <source>
        <dbReference type="ARBA" id="ARBA00022759"/>
    </source>
</evidence>
<evidence type="ECO:0000256" key="2">
    <source>
        <dbReference type="ARBA" id="ARBA00010052"/>
    </source>
</evidence>
<feature type="active site" description="Proton acceptor" evidence="8">
    <location>
        <position position="110"/>
    </location>
</feature>
<evidence type="ECO:0000256" key="9">
    <source>
        <dbReference type="PIRSR" id="PIRSR640255-2"/>
    </source>
</evidence>
<dbReference type="SMART" id="SM00892">
    <property type="entry name" value="Endonuclease_NS"/>
    <property type="match status" value="1"/>
</dbReference>
<feature type="chain" id="PRO_5030602174" description="Endonuclease" evidence="11">
    <location>
        <begin position="17"/>
        <end position="249"/>
    </location>
</feature>
<comment type="cofactor">
    <cofactor evidence="1 10">
        <name>Mg(2+)</name>
        <dbReference type="ChEBI" id="CHEBI:18420"/>
    </cofactor>
</comment>
<accession>A0A7W4I587</accession>
<dbReference type="InterPro" id="IPR044929">
    <property type="entry name" value="DNA/RNA_non-sp_Endonuclease_sf"/>
</dbReference>
<reference evidence="14 15" key="1">
    <citation type="submission" date="2020-04" db="EMBL/GenBank/DDBJ databases">
        <title>Description of novel Gluconacetobacter.</title>
        <authorList>
            <person name="Sombolestani A."/>
        </authorList>
    </citation>
    <scope>NUCLEOTIDE SEQUENCE [LARGE SCALE GENOMIC DNA]</scope>
    <source>
        <strain evidence="14 15">LMG 7603</strain>
    </source>
</reference>
<evidence type="ECO:0000256" key="11">
    <source>
        <dbReference type="SAM" id="SignalP"/>
    </source>
</evidence>
<comment type="similarity">
    <text evidence="2 10">Belongs to the DNA/RNA non-specific endonuclease family.</text>
</comment>
<dbReference type="InterPro" id="IPR040255">
    <property type="entry name" value="Non-specific_endonuclease"/>
</dbReference>
<dbReference type="AlphaFoldDB" id="A0A7W4I587"/>
<proteinExistence type="inferred from homology"/>
<feature type="binding site" evidence="9">
    <location>
        <position position="140"/>
    </location>
    <ligand>
        <name>Mg(2+)</name>
        <dbReference type="ChEBI" id="CHEBI:18420"/>
        <note>catalytic</note>
    </ligand>
</feature>
<dbReference type="GO" id="GO:0003676">
    <property type="term" value="F:nucleic acid binding"/>
    <property type="evidence" value="ECO:0007669"/>
    <property type="project" value="InterPro"/>
</dbReference>
<comment type="caution">
    <text evidence="14">The sequence shown here is derived from an EMBL/GenBank/DDBJ whole genome shotgun (WGS) entry which is preliminary data.</text>
</comment>
<dbReference type="GO" id="GO:0000014">
    <property type="term" value="F:single-stranded DNA endodeoxyribonuclease activity"/>
    <property type="evidence" value="ECO:0007669"/>
    <property type="project" value="TreeGrafter"/>
</dbReference>
<keyword evidence="5 10" id="KW-0255">Endonuclease</keyword>
<dbReference type="EMBL" id="JABEQG010000001">
    <property type="protein sequence ID" value="MBB2154790.1"/>
    <property type="molecule type" value="Genomic_DNA"/>
</dbReference>
<feature type="signal peptide" evidence="11">
    <location>
        <begin position="1"/>
        <end position="16"/>
    </location>
</feature>
<keyword evidence="11" id="KW-0732">Signal</keyword>
<evidence type="ECO:0000256" key="10">
    <source>
        <dbReference type="RuleBase" id="RU366055"/>
    </source>
</evidence>
<dbReference type="InterPro" id="IPR018524">
    <property type="entry name" value="DNA/RNA_endonuclease_AS"/>
</dbReference>
<dbReference type="GO" id="GO:0004521">
    <property type="term" value="F:RNA endonuclease activity"/>
    <property type="evidence" value="ECO:0007669"/>
    <property type="project" value="TreeGrafter"/>
</dbReference>
<feature type="domain" description="DNA/RNA non-specific endonuclease/pyrophosphatase/phosphodiesterase" evidence="13">
    <location>
        <begin position="45"/>
        <end position="237"/>
    </location>
</feature>